<comment type="caution">
    <text evidence="2">The sequence shown here is derived from an EMBL/GenBank/DDBJ whole genome shotgun (WGS) entry which is preliminary data.</text>
</comment>
<reference evidence="3" key="1">
    <citation type="journal article" date="2019" name="Int. J. Syst. Evol. Microbiol.">
        <title>The Global Catalogue of Microorganisms (GCM) 10K type strain sequencing project: providing services to taxonomists for standard genome sequencing and annotation.</title>
        <authorList>
            <consortium name="The Broad Institute Genomics Platform"/>
            <consortium name="The Broad Institute Genome Sequencing Center for Infectious Disease"/>
            <person name="Wu L."/>
            <person name="Ma J."/>
        </authorList>
    </citation>
    <scope>NUCLEOTIDE SEQUENCE [LARGE SCALE GENOMIC DNA]</scope>
    <source>
        <strain evidence="3">JCM 16034</strain>
    </source>
</reference>
<evidence type="ECO:0000313" key="3">
    <source>
        <dbReference type="Proteomes" id="UP001500432"/>
    </source>
</evidence>
<evidence type="ECO:0000313" key="2">
    <source>
        <dbReference type="EMBL" id="GAA2198153.1"/>
    </source>
</evidence>
<evidence type="ECO:0000256" key="1">
    <source>
        <dbReference type="SAM" id="MobiDB-lite"/>
    </source>
</evidence>
<dbReference type="Pfam" id="PF20060">
    <property type="entry name" value="DUF6459"/>
    <property type="match status" value="1"/>
</dbReference>
<proteinExistence type="predicted"/>
<feature type="region of interest" description="Disordered" evidence="1">
    <location>
        <begin position="62"/>
        <end position="97"/>
    </location>
</feature>
<gene>
    <name evidence="2" type="ORF">GCM10009849_09790</name>
</gene>
<name>A0ABP5NJJ7_9MICC</name>
<feature type="region of interest" description="Disordered" evidence="1">
    <location>
        <begin position="153"/>
        <end position="173"/>
    </location>
</feature>
<keyword evidence="3" id="KW-1185">Reference proteome</keyword>
<sequence>MTSLAVVAGSAALDEKTAPRSPGRAGPSVARRSSDAEAGDPAAVVLHVVPDGPRTADVLRFHRPRRERSATPGPDVRTSGNTALAPEQAERQRPPARALRAVAPPDEAGEVRHLAASITRAIMEVLAGVRPLQQLVPWLHRDLLAPIELRSALSRPRPAPGPRQGRDRDAARISPPKLALAHRAVSVRSVHAARVAPGTYEIAVVVVDALRCRAVALRLESGDRAAWQVTALEIG</sequence>
<dbReference type="EMBL" id="BAAAQW010000003">
    <property type="protein sequence ID" value="GAA2198153.1"/>
    <property type="molecule type" value="Genomic_DNA"/>
</dbReference>
<accession>A0ABP5NJJ7</accession>
<dbReference type="RefSeq" id="WP_344298552.1">
    <property type="nucleotide sequence ID" value="NZ_BAAAQW010000003.1"/>
</dbReference>
<feature type="region of interest" description="Disordered" evidence="1">
    <location>
        <begin position="1"/>
        <end position="41"/>
    </location>
</feature>
<organism evidence="2 3">
    <name type="scientific">Sinomonas flava</name>
    <dbReference type="NCBI Taxonomy" id="496857"/>
    <lineage>
        <taxon>Bacteria</taxon>
        <taxon>Bacillati</taxon>
        <taxon>Actinomycetota</taxon>
        <taxon>Actinomycetes</taxon>
        <taxon>Micrococcales</taxon>
        <taxon>Micrococcaceae</taxon>
        <taxon>Sinomonas</taxon>
    </lineage>
</organism>
<protein>
    <submittedName>
        <fullName evidence="2">Uncharacterized protein</fullName>
    </submittedName>
</protein>
<dbReference type="InterPro" id="IPR045596">
    <property type="entry name" value="DUF6459"/>
</dbReference>
<dbReference type="Proteomes" id="UP001500432">
    <property type="component" value="Unassembled WGS sequence"/>
</dbReference>